<evidence type="ECO:0000256" key="1">
    <source>
        <dbReference type="ARBA" id="ARBA00023002"/>
    </source>
</evidence>
<feature type="domain" description="DUF2520" evidence="3">
    <location>
        <begin position="161"/>
        <end position="285"/>
    </location>
</feature>
<gene>
    <name evidence="4" type="ORF">CRN84_15245</name>
</gene>
<dbReference type="InterPro" id="IPR036291">
    <property type="entry name" value="NAD(P)-bd_dom_sf"/>
</dbReference>
<reference evidence="5" key="1">
    <citation type="submission" date="2017-09" db="EMBL/GenBank/DDBJ databases">
        <title>FDA dAtabase for Regulatory Grade micrObial Sequences (FDA-ARGOS): Supporting development and validation of Infectious Disease Dx tests.</title>
        <authorList>
            <person name="Minogue T."/>
            <person name="Wolcott M."/>
            <person name="Wasieloski L."/>
            <person name="Aguilar W."/>
            <person name="Moore D."/>
            <person name="Tallon L."/>
            <person name="Sadzewicz L."/>
            <person name="Ott S."/>
            <person name="Zhao X."/>
            <person name="Nagaraj S."/>
            <person name="Vavikolanu K."/>
            <person name="Aluvathingal J."/>
            <person name="Nadendla S."/>
            <person name="Sichtig H."/>
        </authorList>
    </citation>
    <scope>NUCLEOTIDE SEQUENCE [LARGE SCALE GENOMIC DNA]</scope>
    <source>
        <strain evidence="5">FDAARGOS_387</strain>
    </source>
</reference>
<keyword evidence="1" id="KW-0560">Oxidoreductase</keyword>
<dbReference type="Gene3D" id="3.40.50.720">
    <property type="entry name" value="NAD(P)-binding Rossmann-like Domain"/>
    <property type="match status" value="1"/>
</dbReference>
<evidence type="ECO:0000259" key="3">
    <source>
        <dbReference type="Pfam" id="PF10728"/>
    </source>
</evidence>
<dbReference type="InterPro" id="IPR008927">
    <property type="entry name" value="6-PGluconate_DH-like_C_sf"/>
</dbReference>
<dbReference type="AlphaFoldDB" id="A0A2C6DHB3"/>
<dbReference type="PANTHER" id="PTHR40459">
    <property type="entry name" value="CONSERVED HYPOTHETICAL ALANINE AND LEUCINE RICH PROTEIN"/>
    <property type="match status" value="1"/>
</dbReference>
<dbReference type="InterPro" id="IPR018931">
    <property type="entry name" value="DUF2520"/>
</dbReference>
<dbReference type="Pfam" id="PF03807">
    <property type="entry name" value="F420_oxidored"/>
    <property type="match status" value="1"/>
</dbReference>
<protein>
    <submittedName>
        <fullName evidence="4">DUF2520 domain-containing protein</fullName>
    </submittedName>
</protein>
<name>A0A2C6DHB3_9GAMM</name>
<evidence type="ECO:0000313" key="4">
    <source>
        <dbReference type="EMBL" id="PHI30596.1"/>
    </source>
</evidence>
<dbReference type="PANTHER" id="PTHR40459:SF1">
    <property type="entry name" value="CONSERVED HYPOTHETICAL ALANINE AND LEUCINE RICH PROTEIN"/>
    <property type="match status" value="1"/>
</dbReference>
<evidence type="ECO:0000313" key="5">
    <source>
        <dbReference type="Proteomes" id="UP000224974"/>
    </source>
</evidence>
<keyword evidence="5" id="KW-1185">Reference proteome</keyword>
<dbReference type="GO" id="GO:0016491">
    <property type="term" value="F:oxidoreductase activity"/>
    <property type="evidence" value="ECO:0007669"/>
    <property type="project" value="UniProtKB-KW"/>
</dbReference>
<dbReference type="SUPFAM" id="SSF48179">
    <property type="entry name" value="6-phosphogluconate dehydrogenase C-terminal domain-like"/>
    <property type="match status" value="1"/>
</dbReference>
<organism evidence="4 5">
    <name type="scientific">Budvicia aquatica</name>
    <dbReference type="NCBI Taxonomy" id="82979"/>
    <lineage>
        <taxon>Bacteria</taxon>
        <taxon>Pseudomonadati</taxon>
        <taxon>Pseudomonadota</taxon>
        <taxon>Gammaproteobacteria</taxon>
        <taxon>Enterobacterales</taxon>
        <taxon>Budviciaceae</taxon>
        <taxon>Budvicia</taxon>
    </lineage>
</organism>
<dbReference type="STRING" id="1111728.GCA_000427805_00156"/>
<dbReference type="RefSeq" id="WP_084166925.1">
    <property type="nucleotide sequence ID" value="NZ_CAADJA010000002.1"/>
</dbReference>
<dbReference type="Gene3D" id="1.10.1040.20">
    <property type="entry name" value="ProC-like, C-terminal domain"/>
    <property type="match status" value="1"/>
</dbReference>
<evidence type="ECO:0000259" key="2">
    <source>
        <dbReference type="Pfam" id="PF03807"/>
    </source>
</evidence>
<dbReference type="OrthoDB" id="8650434at2"/>
<dbReference type="SUPFAM" id="SSF51735">
    <property type="entry name" value="NAD(P)-binding Rossmann-fold domains"/>
    <property type="match status" value="1"/>
</dbReference>
<dbReference type="InterPro" id="IPR028939">
    <property type="entry name" value="P5C_Rdtase_cat_N"/>
</dbReference>
<dbReference type="Pfam" id="PF10728">
    <property type="entry name" value="DUF2520"/>
    <property type="match status" value="1"/>
</dbReference>
<dbReference type="EMBL" id="PDDX01000001">
    <property type="protein sequence ID" value="PHI30596.1"/>
    <property type="molecule type" value="Genomic_DNA"/>
</dbReference>
<sequence>MKGFIRLLERSNRRYLTVWQQVQRVAEVALKIGFIGAGKVGFTLGKYLTLRGIEVVGYYSRQIDDAKDAAMFTDTQYFCELPALLLNCDTIFVTVPDAAITDVWNKIKQYPVNNKNICHCSGGLASDIFTDIQRHGGYGYSVHPIYAIHDKYNSFKSFSEVYFTVEGHGPEINPLITLIESIGNPVSVISAQDKALYHAASAMMSNLVVALAAVGSDLFSKCGFDRDFSQKAWNALFIGNAENICASGVTNALTGPLERGDAETIRKHINALSGTERQIYMMLSQVLLNVAKQKHPDRDYSFIEAELTS</sequence>
<proteinExistence type="predicted"/>
<dbReference type="Proteomes" id="UP000224974">
    <property type="component" value="Unassembled WGS sequence"/>
</dbReference>
<comment type="caution">
    <text evidence="4">The sequence shown here is derived from an EMBL/GenBank/DDBJ whole genome shotgun (WGS) entry which is preliminary data.</text>
</comment>
<feature type="domain" description="Pyrroline-5-carboxylate reductase catalytic N-terminal" evidence="2">
    <location>
        <begin position="31"/>
        <end position="109"/>
    </location>
</feature>
<accession>A0A2C6DHB3</accession>
<dbReference type="InterPro" id="IPR037108">
    <property type="entry name" value="TM1727-like_C_sf"/>
</dbReference>